<dbReference type="NCBIfam" id="TIGR00597">
    <property type="entry name" value="rad10"/>
    <property type="match status" value="1"/>
</dbReference>
<feature type="compositionally biased region" description="Basic and acidic residues" evidence="7">
    <location>
        <begin position="237"/>
        <end position="248"/>
    </location>
</feature>
<dbReference type="GO" id="GO:0000110">
    <property type="term" value="C:nucleotide-excision repair factor 1 complex"/>
    <property type="evidence" value="ECO:0007669"/>
    <property type="project" value="TreeGrafter"/>
</dbReference>
<keyword evidence="5" id="KW-0234">DNA repair</keyword>
<dbReference type="GO" id="GO:0006302">
    <property type="term" value="P:double-strand break repair"/>
    <property type="evidence" value="ECO:0007669"/>
    <property type="project" value="UniProtKB-ARBA"/>
</dbReference>
<evidence type="ECO:0000256" key="6">
    <source>
        <dbReference type="ARBA" id="ARBA00023242"/>
    </source>
</evidence>
<dbReference type="PANTHER" id="PTHR12749">
    <property type="entry name" value="EXCISION REPAIR CROSS-COMPLEMENTING 1 ERCC1"/>
    <property type="match status" value="1"/>
</dbReference>
<evidence type="ECO:0000256" key="1">
    <source>
        <dbReference type="ARBA" id="ARBA00004123"/>
    </source>
</evidence>
<sequence>MPWEYSDIPADFVLGNTTCALFLSLKYHRLHPEYIYSRIRALAGKYNLRILLTMVDIQNHEESLKELSKTSLINNVTIILCWSAQEAGRYLELYKSYEHAAPTSIRAHQSTSYSDKLVEFITVPRSINKTDAVGLVSNFGSVRTAINAKPEEVALVAGWGEKKVQRWCQTVREPFRVKKAAKRGITRENSRAALSKDVSSAGIEVDQRVAARLGIGAPLPVGASPSRSTASAGATQDADRRPPTRSAEHVPIWEPGEDEEEAMLEAARTDVPEVQLKPNDNALSQIRKAPEDEPSEGVMTALAKLRKQD</sequence>
<dbReference type="GO" id="GO:0003684">
    <property type="term" value="F:damaged DNA binding"/>
    <property type="evidence" value="ECO:0007669"/>
    <property type="project" value="InterPro"/>
</dbReference>
<evidence type="ECO:0000256" key="5">
    <source>
        <dbReference type="ARBA" id="ARBA00023204"/>
    </source>
</evidence>
<dbReference type="GO" id="GO:0070522">
    <property type="term" value="C:ERCC4-ERCC1 complex"/>
    <property type="evidence" value="ECO:0007669"/>
    <property type="project" value="TreeGrafter"/>
</dbReference>
<dbReference type="Gene3D" id="1.10.150.20">
    <property type="entry name" value="5' to 3' exonuclease, C-terminal subdomain"/>
    <property type="match status" value="1"/>
</dbReference>
<dbReference type="InterPro" id="IPR047260">
    <property type="entry name" value="ERCC1-like_central_dom"/>
</dbReference>
<dbReference type="PANTHER" id="PTHR12749:SF0">
    <property type="entry name" value="DNA EXCISION REPAIR PROTEIN ERCC-1"/>
    <property type="match status" value="1"/>
</dbReference>
<feature type="region of interest" description="Disordered" evidence="7">
    <location>
        <begin position="217"/>
        <end position="309"/>
    </location>
</feature>
<keyword evidence="10" id="KW-1185">Reference proteome</keyword>
<evidence type="ECO:0000259" key="8">
    <source>
        <dbReference type="Pfam" id="PF03834"/>
    </source>
</evidence>
<dbReference type="FunFam" id="3.40.50.10130:FF:000001">
    <property type="entry name" value="DNA excision repair protein ERCC-1"/>
    <property type="match status" value="1"/>
</dbReference>
<dbReference type="Pfam" id="PF03834">
    <property type="entry name" value="Rad10"/>
    <property type="match status" value="1"/>
</dbReference>
<organism evidence="9 10">
    <name type="scientific">Cryomyces minteri</name>
    <dbReference type="NCBI Taxonomy" id="331657"/>
    <lineage>
        <taxon>Eukaryota</taxon>
        <taxon>Fungi</taxon>
        <taxon>Dikarya</taxon>
        <taxon>Ascomycota</taxon>
        <taxon>Pezizomycotina</taxon>
        <taxon>Dothideomycetes</taxon>
        <taxon>Dothideomycetes incertae sedis</taxon>
        <taxon>Cryomyces</taxon>
    </lineage>
</organism>
<feature type="compositionally biased region" description="Polar residues" evidence="7">
    <location>
        <begin position="225"/>
        <end position="234"/>
    </location>
</feature>
<proteinExistence type="inferred from homology"/>
<evidence type="ECO:0000256" key="3">
    <source>
        <dbReference type="ARBA" id="ARBA00022763"/>
    </source>
</evidence>
<dbReference type="InterPro" id="IPR010994">
    <property type="entry name" value="RuvA_2-like"/>
</dbReference>
<accession>A0A4U0XAP8</accession>
<dbReference type="OrthoDB" id="10262814at2759"/>
<dbReference type="EMBL" id="NAJN01000409">
    <property type="protein sequence ID" value="TKA73752.1"/>
    <property type="molecule type" value="Genomic_DNA"/>
</dbReference>
<evidence type="ECO:0000256" key="4">
    <source>
        <dbReference type="ARBA" id="ARBA00023125"/>
    </source>
</evidence>
<reference evidence="9 10" key="1">
    <citation type="submission" date="2017-03" db="EMBL/GenBank/DDBJ databases">
        <title>Genomes of endolithic fungi from Antarctica.</title>
        <authorList>
            <person name="Coleine C."/>
            <person name="Masonjones S."/>
            <person name="Stajich J.E."/>
        </authorList>
    </citation>
    <scope>NUCLEOTIDE SEQUENCE [LARGE SCALE GENOMIC DNA]</scope>
    <source>
        <strain evidence="9 10">CCFEE 5187</strain>
    </source>
</reference>
<keyword evidence="3" id="KW-0227">DNA damage</keyword>
<dbReference type="GO" id="GO:0006312">
    <property type="term" value="P:mitotic recombination"/>
    <property type="evidence" value="ECO:0007669"/>
    <property type="project" value="TreeGrafter"/>
</dbReference>
<evidence type="ECO:0000313" key="10">
    <source>
        <dbReference type="Proteomes" id="UP000308768"/>
    </source>
</evidence>
<comment type="caution">
    <text evidence="9">The sequence shown here is derived from an EMBL/GenBank/DDBJ whole genome shotgun (WGS) entry which is preliminary data.</text>
</comment>
<protein>
    <recommendedName>
        <fullName evidence="8">ERCC1-like central domain-containing protein</fullName>
    </recommendedName>
</protein>
<dbReference type="SUPFAM" id="SSF52980">
    <property type="entry name" value="Restriction endonuclease-like"/>
    <property type="match status" value="1"/>
</dbReference>
<keyword evidence="6" id="KW-0539">Nucleus</keyword>
<keyword evidence="4" id="KW-0238">DNA-binding</keyword>
<gene>
    <name evidence="9" type="ORF">B0A49_05090</name>
</gene>
<dbReference type="AlphaFoldDB" id="A0A4U0XAP8"/>
<evidence type="ECO:0000313" key="9">
    <source>
        <dbReference type="EMBL" id="TKA73752.1"/>
    </source>
</evidence>
<evidence type="ECO:0000256" key="2">
    <source>
        <dbReference type="ARBA" id="ARBA00008283"/>
    </source>
</evidence>
<evidence type="ECO:0000256" key="7">
    <source>
        <dbReference type="SAM" id="MobiDB-lite"/>
    </source>
</evidence>
<dbReference type="GO" id="GO:0070914">
    <property type="term" value="P:UV-damage excision repair"/>
    <property type="evidence" value="ECO:0007669"/>
    <property type="project" value="TreeGrafter"/>
</dbReference>
<comment type="subcellular location">
    <subcellularLocation>
        <location evidence="1">Nucleus</location>
    </subcellularLocation>
</comment>
<name>A0A4U0XAP8_9PEZI</name>
<comment type="similarity">
    <text evidence="2">Belongs to the ERCC1/RAD10/SWI10 family.</text>
</comment>
<dbReference type="GO" id="GO:0003697">
    <property type="term" value="F:single-stranded DNA binding"/>
    <property type="evidence" value="ECO:0007669"/>
    <property type="project" value="TreeGrafter"/>
</dbReference>
<feature type="domain" description="ERCC1-like central" evidence="8">
    <location>
        <begin position="2"/>
        <end position="95"/>
    </location>
</feature>
<dbReference type="InterPro" id="IPR004579">
    <property type="entry name" value="ERCC1/RAD10/SWI10"/>
</dbReference>
<dbReference type="CDD" id="cd22325">
    <property type="entry name" value="ERCC1_C-like"/>
    <property type="match status" value="1"/>
</dbReference>
<dbReference type="STRING" id="331657.A0A4U0XAP8"/>
<dbReference type="Proteomes" id="UP000308768">
    <property type="component" value="Unassembled WGS sequence"/>
</dbReference>
<dbReference type="SUPFAM" id="SSF47781">
    <property type="entry name" value="RuvA domain 2-like"/>
    <property type="match status" value="1"/>
</dbReference>
<dbReference type="InterPro" id="IPR011335">
    <property type="entry name" value="Restrct_endonuc-II-like"/>
</dbReference>
<dbReference type="Gene3D" id="3.40.50.10130">
    <property type="match status" value="1"/>
</dbReference>